<evidence type="ECO:0000256" key="2">
    <source>
        <dbReference type="SAM" id="MobiDB-lite"/>
    </source>
</evidence>
<protein>
    <recommendedName>
        <fullName evidence="6">Maternal effect embryo arrest 22</fullName>
    </recommendedName>
</protein>
<sequence>MAAEAAESESSQEPPALAAAASAPAGGGPNPCCAKLWKKYQQAEKGRAALRQGVNLLNGEVQKLQNEISTLNQVCKEQRLRADSAQAAKETESDARDLLEKEVIELKAKNSALHFTQNVSKNDNELLRISELEEENRRLKQVLGEERLKMDSEKKKVEEAKRKTSDAQNLLKAETKKSEEFKRLADLERKAASDLKVSCEKLRIEANETRSQLSAQIQKTGEAYKKAEAEKQKTAREKKCADSEKMLAEKNKKLIEVERKKVMEEKSRSGHLFAQLEEQKKLNENLHVSIEAQRKNVMCEKNRADQLLQKLEEERKRCEYLQRKTDDFGSARDRVSFGNDGIQRVDGAIESANIKLLKEKLKRKKDQLKHVKRESKLDRALIRKELQLLKRDWMQPLSQFNRLDDYLAGGAEDVRALKRLKRQPKVHGLEHRQHALLPHNQVPAPYFGLQAGMVPFTSSPREYASYQLPRESCTRPISGTRKNQSSTTPELPPTNCSTRKQDDTALLDISGHFSRREASKPSFPGGIEVADQTLKGGRKRKRTKNTVESLPRDATTNDNLAFNDDRSCLQQRNNAMPCMSKDGLQNNGRKGPGVIDRSFSGCAKGPSPGAGNAFEGSKFDSLFSFEKLIKGDCLKLLDLDNDADEEKYRKAMEAPLSPDVPVVLPTKTKSRRSPDLVVGNNDGYDTECPASRSDVNLSEVQNFSQNGKFQSSTYSRTEHGGSVMELYANGKSTAAANVSYSAKLIDTSGTASLSCLSHRNEASNAVLSLAVESDSTMGPQFSGNADAILHLCNEVPNKSRQNQICTASSDPVPQNNIGLSKAQTAQTINLTSDGLSGHCQGAGNNSLNFVGVTSLKRSSIVNIMQYWEALTSETSKLSQDVFVDGSLLERVSTEPLLLPEERIPLIFSLFLWGVRKLTSDPVVDQYSALSAFSMTVKPYMETRLAFLKSSQLDVLVSLIEDFLMNKEVVVCDKMGVMNSDGSKHCHLDDEIGMQLSTKPATRDQFISACILLASVCAKVERVDIVLEVSYRVLQMGKANLSWTMSALHVFGFVCGDKLLLVKSCNLLMTTIRLVVLLLESSDTSLCLVSSHIQSSRQTAFPSCTHCLFDVDTVSIDVFISSLLDELDLCALSGINHVKSNEAITKHSPHLGSSALQIDCGEPCNIHKQAKVAEGINYPAGRDLCYYTEIISLLELFGSYMSCEWTYKNVVLRLLKILESCPCEEYSAALFVLVSQLGRFFIDDVGYEMKTVIELRNKLSVLMGTSFTTSKSILVQFSAVGALLSLLPLTFDKIVASPTGPLSGLCVLQATQISEWFAQLSKENQSFACSFFS</sequence>
<reference evidence="3" key="1">
    <citation type="submission" date="2023-07" db="EMBL/GenBank/DDBJ databases">
        <title>A chromosome-level genome assembly of Lolium multiflorum.</title>
        <authorList>
            <person name="Chen Y."/>
            <person name="Copetti D."/>
            <person name="Kolliker R."/>
            <person name="Studer B."/>
        </authorList>
    </citation>
    <scope>NUCLEOTIDE SEQUENCE</scope>
    <source>
        <strain evidence="3">02402/16</strain>
        <tissue evidence="3">Leaf</tissue>
    </source>
</reference>
<evidence type="ECO:0000256" key="1">
    <source>
        <dbReference type="SAM" id="Coils"/>
    </source>
</evidence>
<dbReference type="Proteomes" id="UP001231189">
    <property type="component" value="Unassembled WGS sequence"/>
</dbReference>
<dbReference type="PANTHER" id="PTHR35480:SF1">
    <property type="entry name" value="MATERNAL EFFECT EMBRYO ARREST 22"/>
    <property type="match status" value="1"/>
</dbReference>
<accession>A0AAD8SZQ7</accession>
<feature type="compositionally biased region" description="Polar residues" evidence="2">
    <location>
        <begin position="475"/>
        <end position="498"/>
    </location>
</feature>
<keyword evidence="5" id="KW-1185">Reference proteome</keyword>
<gene>
    <name evidence="3" type="ORF">QYE76_055450</name>
    <name evidence="4" type="ORF">QYE76_055457</name>
</gene>
<evidence type="ECO:0000313" key="5">
    <source>
        <dbReference type="Proteomes" id="UP001231189"/>
    </source>
</evidence>
<keyword evidence="1" id="KW-0175">Coiled coil</keyword>
<dbReference type="EMBL" id="JAUUTY010000003">
    <property type="protein sequence ID" value="KAK1667291.1"/>
    <property type="molecule type" value="Genomic_DNA"/>
</dbReference>
<evidence type="ECO:0000313" key="4">
    <source>
        <dbReference type="EMBL" id="KAK1667298.1"/>
    </source>
</evidence>
<feature type="region of interest" description="Disordered" evidence="2">
    <location>
        <begin position="659"/>
        <end position="683"/>
    </location>
</feature>
<name>A0AAD8SZQ7_LOLMU</name>
<feature type="coiled-coil region" evidence="1">
    <location>
        <begin position="47"/>
        <end position="324"/>
    </location>
</feature>
<dbReference type="EMBL" id="JAUUTY010000003">
    <property type="protein sequence ID" value="KAK1667298.1"/>
    <property type="molecule type" value="Genomic_DNA"/>
</dbReference>
<dbReference type="PANTHER" id="PTHR35480">
    <property type="entry name" value="MATERNAL EFFECT EMBRYO ARREST 22"/>
    <property type="match status" value="1"/>
</dbReference>
<feature type="region of interest" description="Disordered" evidence="2">
    <location>
        <begin position="1"/>
        <end position="28"/>
    </location>
</feature>
<feature type="region of interest" description="Disordered" evidence="2">
    <location>
        <begin position="515"/>
        <end position="558"/>
    </location>
</feature>
<comment type="caution">
    <text evidence="3">The sequence shown here is derived from an EMBL/GenBank/DDBJ whole genome shotgun (WGS) entry which is preliminary data.</text>
</comment>
<evidence type="ECO:0000313" key="3">
    <source>
        <dbReference type="EMBL" id="KAK1667291.1"/>
    </source>
</evidence>
<organism evidence="3 5">
    <name type="scientific">Lolium multiflorum</name>
    <name type="common">Italian ryegrass</name>
    <name type="synonym">Lolium perenne subsp. multiflorum</name>
    <dbReference type="NCBI Taxonomy" id="4521"/>
    <lineage>
        <taxon>Eukaryota</taxon>
        <taxon>Viridiplantae</taxon>
        <taxon>Streptophyta</taxon>
        <taxon>Embryophyta</taxon>
        <taxon>Tracheophyta</taxon>
        <taxon>Spermatophyta</taxon>
        <taxon>Magnoliopsida</taxon>
        <taxon>Liliopsida</taxon>
        <taxon>Poales</taxon>
        <taxon>Poaceae</taxon>
        <taxon>BOP clade</taxon>
        <taxon>Pooideae</taxon>
        <taxon>Poodae</taxon>
        <taxon>Poeae</taxon>
        <taxon>Poeae Chloroplast Group 2 (Poeae type)</taxon>
        <taxon>Loliodinae</taxon>
        <taxon>Loliinae</taxon>
        <taxon>Lolium</taxon>
    </lineage>
</organism>
<feature type="region of interest" description="Disordered" evidence="2">
    <location>
        <begin position="468"/>
        <end position="501"/>
    </location>
</feature>
<feature type="compositionally biased region" description="Low complexity" evidence="2">
    <location>
        <begin position="1"/>
        <end position="24"/>
    </location>
</feature>
<evidence type="ECO:0008006" key="6">
    <source>
        <dbReference type="Google" id="ProtNLM"/>
    </source>
</evidence>
<proteinExistence type="predicted"/>